<dbReference type="KEGG" id="msea:METESE_16160"/>
<dbReference type="Pfam" id="PF00300">
    <property type="entry name" value="His_Phos_1"/>
    <property type="match status" value="1"/>
</dbReference>
<dbReference type="SMART" id="SM00855">
    <property type="entry name" value="PGAM"/>
    <property type="match status" value="1"/>
</dbReference>
<accession>A0AA48KFP5</accession>
<dbReference type="CDD" id="cd07067">
    <property type="entry name" value="HP_PGM_like"/>
    <property type="match status" value="1"/>
</dbReference>
<organism evidence="1 2">
    <name type="scientific">Mesoterricola sediminis</name>
    <dbReference type="NCBI Taxonomy" id="2927980"/>
    <lineage>
        <taxon>Bacteria</taxon>
        <taxon>Pseudomonadati</taxon>
        <taxon>Acidobacteriota</taxon>
        <taxon>Holophagae</taxon>
        <taxon>Holophagales</taxon>
        <taxon>Holophagaceae</taxon>
        <taxon>Mesoterricola</taxon>
    </lineage>
</organism>
<evidence type="ECO:0000313" key="2">
    <source>
        <dbReference type="Proteomes" id="UP001228113"/>
    </source>
</evidence>
<gene>
    <name evidence="1" type="ORF">METESE_16160</name>
</gene>
<reference evidence="1" key="1">
    <citation type="journal article" date="2023" name="Int. J. Syst. Evol. Microbiol.">
        <title>Mesoterricola silvestris gen. nov., sp. nov., Mesoterricola sediminis sp. nov., Geothrix oryzae sp. nov., Geothrix edaphica sp. nov., Geothrix rubra sp. nov., and Geothrix limicola sp. nov., six novel members of Acidobacteriota isolated from soils.</title>
        <authorList>
            <person name="Itoh H."/>
            <person name="Sugisawa Y."/>
            <person name="Mise K."/>
            <person name="Xu Z."/>
            <person name="Kuniyasu M."/>
            <person name="Ushijima N."/>
            <person name="Kawano K."/>
            <person name="Kobayashi E."/>
            <person name="Shiratori Y."/>
            <person name="Masuda Y."/>
            <person name="Senoo K."/>
        </authorList>
    </citation>
    <scope>NUCLEOTIDE SEQUENCE</scope>
    <source>
        <strain evidence="1">W786</strain>
    </source>
</reference>
<dbReference type="Proteomes" id="UP001228113">
    <property type="component" value="Chromosome"/>
</dbReference>
<sequence length="167" mass="18162">MWNNVGMITILLIRHGIAEDRRPGMRDAERGLTAEGWEKTRAAMAGLVRRGYVPARGVSSPYRRAAETMVCLREATPQGFPVGCWEGLEPEASVAAAREWLDLIVGQAHPFETIALVSHNPFCPALVRALTGQDAAFKKAGCAVLHWTGGRFHLAALFTPAELRGDA</sequence>
<evidence type="ECO:0008006" key="3">
    <source>
        <dbReference type="Google" id="ProtNLM"/>
    </source>
</evidence>
<proteinExistence type="predicted"/>
<dbReference type="Gene3D" id="3.40.50.1240">
    <property type="entry name" value="Phosphoglycerate mutase-like"/>
    <property type="match status" value="1"/>
</dbReference>
<dbReference type="InterPro" id="IPR013078">
    <property type="entry name" value="His_Pase_superF_clade-1"/>
</dbReference>
<dbReference type="InterPro" id="IPR029033">
    <property type="entry name" value="His_PPase_superfam"/>
</dbReference>
<name>A0AA48KFP5_9BACT</name>
<protein>
    <recommendedName>
        <fullName evidence="3">Phosphohistidine phosphatase</fullName>
    </recommendedName>
</protein>
<dbReference type="EMBL" id="AP027081">
    <property type="protein sequence ID" value="BDU76658.1"/>
    <property type="molecule type" value="Genomic_DNA"/>
</dbReference>
<keyword evidence="2" id="KW-1185">Reference proteome</keyword>
<dbReference type="SUPFAM" id="SSF53254">
    <property type="entry name" value="Phosphoglycerate mutase-like"/>
    <property type="match status" value="1"/>
</dbReference>
<dbReference type="AlphaFoldDB" id="A0AA48KFP5"/>
<evidence type="ECO:0000313" key="1">
    <source>
        <dbReference type="EMBL" id="BDU76658.1"/>
    </source>
</evidence>